<dbReference type="PANTHER" id="PTHR28657:SF5">
    <property type="entry name" value="INDOLEAMINE 2,3-DIOXYGENASE"/>
    <property type="match status" value="1"/>
</dbReference>
<dbReference type="Proteomes" id="UP000054270">
    <property type="component" value="Unassembled WGS sequence"/>
</dbReference>
<dbReference type="InterPro" id="IPR037217">
    <property type="entry name" value="Trp/Indoleamine_2_3_dOase-like"/>
</dbReference>
<evidence type="ECO:0000313" key="5">
    <source>
        <dbReference type="EMBL" id="KJA27163.1"/>
    </source>
</evidence>
<dbReference type="Gene3D" id="1.20.58.480">
    <property type="match status" value="1"/>
</dbReference>
<dbReference type="InterPro" id="IPR000898">
    <property type="entry name" value="Indolamine_dOase"/>
</dbReference>
<keyword evidence="2 4" id="KW-0479">Metal-binding</keyword>
<dbReference type="AlphaFoldDB" id="A0A0D2MT32"/>
<reference evidence="6" key="1">
    <citation type="submission" date="2014-04" db="EMBL/GenBank/DDBJ databases">
        <title>Evolutionary Origins and Diversification of the Mycorrhizal Mutualists.</title>
        <authorList>
            <consortium name="DOE Joint Genome Institute"/>
            <consortium name="Mycorrhizal Genomics Consortium"/>
            <person name="Kohler A."/>
            <person name="Kuo A."/>
            <person name="Nagy L.G."/>
            <person name="Floudas D."/>
            <person name="Copeland A."/>
            <person name="Barry K.W."/>
            <person name="Cichocki N."/>
            <person name="Veneault-Fourrey C."/>
            <person name="LaButti K."/>
            <person name="Lindquist E.A."/>
            <person name="Lipzen A."/>
            <person name="Lundell T."/>
            <person name="Morin E."/>
            <person name="Murat C."/>
            <person name="Riley R."/>
            <person name="Ohm R."/>
            <person name="Sun H."/>
            <person name="Tunlid A."/>
            <person name="Henrissat B."/>
            <person name="Grigoriev I.V."/>
            <person name="Hibbett D.S."/>
            <person name="Martin F."/>
        </authorList>
    </citation>
    <scope>NUCLEOTIDE SEQUENCE [LARGE SCALE GENOMIC DNA]</scope>
    <source>
        <strain evidence="6">FD-334 SS-4</strain>
    </source>
</reference>
<dbReference type="Pfam" id="PF01231">
    <property type="entry name" value="IDO"/>
    <property type="match status" value="1"/>
</dbReference>
<dbReference type="GO" id="GO:0033754">
    <property type="term" value="F:indoleamine 2,3-dioxygenase activity"/>
    <property type="evidence" value="ECO:0007669"/>
    <property type="project" value="TreeGrafter"/>
</dbReference>
<dbReference type="OMA" id="SNKIMEP"/>
<feature type="binding site" description="proximal binding residue" evidence="4">
    <location>
        <position position="408"/>
    </location>
    <ligand>
        <name>heme b</name>
        <dbReference type="ChEBI" id="CHEBI:60344"/>
    </ligand>
    <ligandPart>
        <name>Fe</name>
        <dbReference type="ChEBI" id="CHEBI:18248"/>
    </ligandPart>
</feature>
<comment type="similarity">
    <text evidence="1">Belongs to the indoleamine 2,3-dioxygenase family.</text>
</comment>
<dbReference type="PANTHER" id="PTHR28657">
    <property type="entry name" value="INDOLEAMINE 2,3-DIOXYGENASE"/>
    <property type="match status" value="1"/>
</dbReference>
<dbReference type="SUPFAM" id="SSF140959">
    <property type="entry name" value="Indolic compounds 2,3-dioxygenase-like"/>
    <property type="match status" value="1"/>
</dbReference>
<dbReference type="GO" id="GO:0034354">
    <property type="term" value="P:'de novo' NAD+ biosynthetic process from L-tryptophan"/>
    <property type="evidence" value="ECO:0007669"/>
    <property type="project" value="TreeGrafter"/>
</dbReference>
<gene>
    <name evidence="5" type="ORF">HYPSUDRAFT_198445</name>
</gene>
<sequence length="477" mass="53180">MDIVNVLQAPPVFFRLFLKLALSLFFNSFTTSYRRTVTPRILPAAFDVDPATGFFPPRPLALLSDEFAIWEDALRDANGGLSLGEDESEEALDKRAFGEQWRSNVVAWPVLDTHRLHNDLRSSQRAHMVLAWLVNFYVHSMPPTPGAPAVVPKSLAVPLVQISRHLGFAPILTFADTVLWNWELVDPAQPLSSDNMRFVNLFSGTDDERAFYEASARAELRGIEILRIVDDYASLPNVTDLTSISKIARDLTRLAGVIDSISEIIQSVRPICDPHTFYWDIRPWFEGSDAKGPTEPGWVYEGVDMSEPLDLSGPSAGQSTVMHALDIFLDVDHKLRQRRYPAPSPENKRADHGFMERMRRYMPGKHQQYLSNLSALPRSVREVAQSTPALREHYDTAVTALKRLRDSHIRIACLYIVSMSRSTPGARAGCPASAMIDRLHAARLAGKGPVRGTGGNELSTLLKAGRDATKRAILKSN</sequence>
<organism evidence="5 6">
    <name type="scientific">Hypholoma sublateritium (strain FD-334 SS-4)</name>
    <dbReference type="NCBI Taxonomy" id="945553"/>
    <lineage>
        <taxon>Eukaryota</taxon>
        <taxon>Fungi</taxon>
        <taxon>Dikarya</taxon>
        <taxon>Basidiomycota</taxon>
        <taxon>Agaricomycotina</taxon>
        <taxon>Agaricomycetes</taxon>
        <taxon>Agaricomycetidae</taxon>
        <taxon>Agaricales</taxon>
        <taxon>Agaricineae</taxon>
        <taxon>Strophariaceae</taxon>
        <taxon>Hypholoma</taxon>
    </lineage>
</organism>
<evidence type="ECO:0000256" key="4">
    <source>
        <dbReference type="PIRSR" id="PIRSR600898-1"/>
    </source>
</evidence>
<name>A0A0D2MT32_HYPSF</name>
<protein>
    <recommendedName>
        <fullName evidence="7">Indoleamine 2,3-dioxygenase</fullName>
    </recommendedName>
</protein>
<dbReference type="GO" id="GO:0005737">
    <property type="term" value="C:cytoplasm"/>
    <property type="evidence" value="ECO:0007669"/>
    <property type="project" value="TreeGrafter"/>
</dbReference>
<dbReference type="OrthoDB" id="540174at2759"/>
<keyword evidence="3 4" id="KW-0408">Iron</keyword>
<evidence type="ECO:0000256" key="3">
    <source>
        <dbReference type="ARBA" id="ARBA00023004"/>
    </source>
</evidence>
<evidence type="ECO:0000256" key="1">
    <source>
        <dbReference type="ARBA" id="ARBA00007119"/>
    </source>
</evidence>
<accession>A0A0D2MT32</accession>
<dbReference type="GO" id="GO:0046872">
    <property type="term" value="F:metal ion binding"/>
    <property type="evidence" value="ECO:0007669"/>
    <property type="project" value="UniProtKB-KW"/>
</dbReference>
<dbReference type="GO" id="GO:0020037">
    <property type="term" value="F:heme binding"/>
    <property type="evidence" value="ECO:0007669"/>
    <property type="project" value="InterPro"/>
</dbReference>
<evidence type="ECO:0000313" key="6">
    <source>
        <dbReference type="Proteomes" id="UP000054270"/>
    </source>
</evidence>
<proteinExistence type="inferred from homology"/>
<dbReference type="GO" id="GO:0019441">
    <property type="term" value="P:L-tryptophan catabolic process to kynurenine"/>
    <property type="evidence" value="ECO:0007669"/>
    <property type="project" value="InterPro"/>
</dbReference>
<keyword evidence="6" id="KW-1185">Reference proteome</keyword>
<evidence type="ECO:0008006" key="7">
    <source>
        <dbReference type="Google" id="ProtNLM"/>
    </source>
</evidence>
<dbReference type="STRING" id="945553.A0A0D2MT32"/>
<evidence type="ECO:0000256" key="2">
    <source>
        <dbReference type="ARBA" id="ARBA00022723"/>
    </source>
</evidence>
<keyword evidence="4" id="KW-0349">Heme</keyword>
<dbReference type="EMBL" id="KN817525">
    <property type="protein sequence ID" value="KJA27163.1"/>
    <property type="molecule type" value="Genomic_DNA"/>
</dbReference>